<feature type="domain" description="At1g61320/AtMIF1 LRR" evidence="2">
    <location>
        <begin position="99"/>
        <end position="380"/>
    </location>
</feature>
<dbReference type="InterPro" id="IPR036047">
    <property type="entry name" value="F-box-like_dom_sf"/>
</dbReference>
<evidence type="ECO:0000313" key="3">
    <source>
        <dbReference type="EnsemblPlants" id="EMT25438"/>
    </source>
</evidence>
<dbReference type="Gene3D" id="1.20.1280.50">
    <property type="match status" value="1"/>
</dbReference>
<evidence type="ECO:0000259" key="2">
    <source>
        <dbReference type="Pfam" id="PF23622"/>
    </source>
</evidence>
<dbReference type="PANTHER" id="PTHR34145:SF57">
    <property type="entry name" value="F-BOX DOMAIN-CONTAINING PROTEIN"/>
    <property type="match status" value="1"/>
</dbReference>
<dbReference type="InterPro" id="IPR001810">
    <property type="entry name" value="F-box_dom"/>
</dbReference>
<dbReference type="PROSITE" id="PS50890">
    <property type="entry name" value="PUA"/>
    <property type="match status" value="1"/>
</dbReference>
<dbReference type="InterPro" id="IPR053781">
    <property type="entry name" value="F-box_AtFBL13-like"/>
</dbReference>
<protein>
    <submittedName>
        <fullName evidence="3">Uncharacterized protein</fullName>
    </submittedName>
</protein>
<dbReference type="InterPro" id="IPR032675">
    <property type="entry name" value="LRR_dom_sf"/>
</dbReference>
<dbReference type="InterPro" id="IPR053772">
    <property type="entry name" value="At1g61320/At1g61330-like"/>
</dbReference>
<dbReference type="CDD" id="cd22160">
    <property type="entry name" value="F-box_AtFBL13-like"/>
    <property type="match status" value="1"/>
</dbReference>
<accession>M8BUE5</accession>
<feature type="domain" description="F-box" evidence="1">
    <location>
        <begin position="31"/>
        <end position="69"/>
    </location>
</feature>
<dbReference type="AlphaFoldDB" id="M8BUE5"/>
<dbReference type="EnsemblPlants" id="EMT25438">
    <property type="protein sequence ID" value="EMT25438"/>
    <property type="gene ID" value="F775_16552"/>
</dbReference>
<dbReference type="SUPFAM" id="SSF81383">
    <property type="entry name" value="F-box domain"/>
    <property type="match status" value="1"/>
</dbReference>
<organism evidence="3">
    <name type="scientific">Aegilops tauschii</name>
    <name type="common">Tausch's goatgrass</name>
    <name type="synonym">Aegilops squarrosa</name>
    <dbReference type="NCBI Taxonomy" id="37682"/>
    <lineage>
        <taxon>Eukaryota</taxon>
        <taxon>Viridiplantae</taxon>
        <taxon>Streptophyta</taxon>
        <taxon>Embryophyta</taxon>
        <taxon>Tracheophyta</taxon>
        <taxon>Spermatophyta</taxon>
        <taxon>Magnoliopsida</taxon>
        <taxon>Liliopsida</taxon>
        <taxon>Poales</taxon>
        <taxon>Poaceae</taxon>
        <taxon>BOP clade</taxon>
        <taxon>Pooideae</taxon>
        <taxon>Triticodae</taxon>
        <taxon>Triticeae</taxon>
        <taxon>Triticinae</taxon>
        <taxon>Aegilops</taxon>
    </lineage>
</organism>
<dbReference type="PANTHER" id="PTHR34145">
    <property type="entry name" value="OS02G0105600 PROTEIN"/>
    <property type="match status" value="1"/>
</dbReference>
<dbReference type="Pfam" id="PF00646">
    <property type="entry name" value="F-box"/>
    <property type="match status" value="1"/>
</dbReference>
<name>M8BUE5_AEGTA</name>
<dbReference type="Gene3D" id="3.80.10.10">
    <property type="entry name" value="Ribonuclease Inhibitor"/>
    <property type="match status" value="1"/>
</dbReference>
<sequence>MGNYLTSRITAEKHVHVKTLKNSKGRPDVKFHDLPEDVLCAILSKLPVKEAVRTSVLSTDWRCTWTACPRLSFGVNDVCKNVKMKHQHTQMFIDRVNAVLGKHCGRVVDQLEIKFIFESKLVDHLNNWIRFAMSTHAKNLAFDLAPPSNLLKYGDHYRFPFELLDNKSISCLACLQLSFVCFKPPPADFIGFPNLRKLDLHVVKTTRQDLESILCSCITLEWLSIVRCHLKDEMKVVLQPLSQLQYLKIMHCEVTKIEFDAANLSTFVYDGPYIPITLHHATKLENAKFWFRGAVFQRAATSLLNGLPDVQNLTLQLGMQRLESRWTLNSPRVFSHLRHVQILLVIHHEDSDKILYLVSFLRVSPFIEKLEVHVVTVDTAQRLTDALDPGEPTPRVDSAALDMIKFYRSGIDEHEGWVFYRCTKHQVTCDFWRWELEYVHHLVEHRVLVGDAAVDAIGAAEDKREELERKRTKAIKVDFGSFGSPSEKNFAIKQQVGMLLGLGREILVLLKLVMADVMVLCVLCFIVVMKK</sequence>
<evidence type="ECO:0000259" key="1">
    <source>
        <dbReference type="Pfam" id="PF00646"/>
    </source>
</evidence>
<dbReference type="InterPro" id="IPR055357">
    <property type="entry name" value="LRR_At1g61320_AtMIF1"/>
</dbReference>
<dbReference type="SUPFAM" id="SSF52047">
    <property type="entry name" value="RNI-like"/>
    <property type="match status" value="1"/>
</dbReference>
<proteinExistence type="predicted"/>
<dbReference type="Pfam" id="PF23622">
    <property type="entry name" value="LRR_At1g61320_AtMIF1"/>
    <property type="match status" value="1"/>
</dbReference>
<reference evidence="3" key="1">
    <citation type="submission" date="2015-06" db="UniProtKB">
        <authorList>
            <consortium name="EnsemblPlants"/>
        </authorList>
    </citation>
    <scope>IDENTIFICATION</scope>
</reference>